<dbReference type="RefSeq" id="WP_108916654.1">
    <property type="nucleotide sequence ID" value="NZ_BGJY01000003.1"/>
</dbReference>
<evidence type="ECO:0000259" key="1">
    <source>
        <dbReference type="Pfam" id="PF13403"/>
    </source>
</evidence>
<comment type="caution">
    <text evidence="2">The sequence shown here is derived from an EMBL/GenBank/DDBJ whole genome shotgun (WGS) entry which is preliminary data.</text>
</comment>
<organism evidence="2 3">
    <name type="scientific">Methylosinus sporium</name>
    <dbReference type="NCBI Taxonomy" id="428"/>
    <lineage>
        <taxon>Bacteria</taxon>
        <taxon>Pseudomonadati</taxon>
        <taxon>Pseudomonadota</taxon>
        <taxon>Alphaproteobacteria</taxon>
        <taxon>Hyphomicrobiales</taxon>
        <taxon>Methylocystaceae</taxon>
        <taxon>Methylosinus</taxon>
    </lineage>
</organism>
<evidence type="ECO:0000313" key="3">
    <source>
        <dbReference type="Proteomes" id="UP000245137"/>
    </source>
</evidence>
<keyword evidence="3" id="KW-1185">Reference proteome</keyword>
<sequence length="484" mass="51605">MTTYTLSFANLAVPGTGSNAGNTDTVSGQFTIDFTNNKVLASSLTIDGVDALSAVGGSGGNIGTFSDNEDGTYNVGMTNLGSDYNFVMYFTGQNPTALGRIIYQSANGRSFDTGATSSNYYAPNNDLPAASAVACFCSGTHILTTRGNIPVEALAVGDLVVTASGATRPIRWLGHREIDCRNASAKIRPVRISAYALGPDRPARDLLVSPDHALCFDILGDALVPAGALVNGATITQPEMDRVSYWHVELEGHDILLAENQPAESYIDTGNRAFFVESDVVSFGAEAVARTHAGFCRPFHASGPLVEALRAQLRARAEALGWTLDETPALDLHLLVDGVRIEPIVRGSACRFQIPAGAREARLASSIARPVDVGQSDPRELGVCVSSLTLCDGFGADRQIDLSDPRLDHCGFHALEEGARRWTSAQTILPAEYLRDWPDGAFLRVELCGPPVARWIAPASRETLARQPFTIAMAKPSQPLEPTV</sequence>
<feature type="domain" description="Hedgehog/Intein (Hint)" evidence="1">
    <location>
        <begin position="135"/>
        <end position="269"/>
    </location>
</feature>
<dbReference type="AlphaFoldDB" id="A0A2U1SSI4"/>
<evidence type="ECO:0000313" key="2">
    <source>
        <dbReference type="EMBL" id="PWB94570.1"/>
    </source>
</evidence>
<dbReference type="EMBL" id="PUIV01000007">
    <property type="protein sequence ID" value="PWB94570.1"/>
    <property type="molecule type" value="Genomic_DNA"/>
</dbReference>
<dbReference type="SUPFAM" id="SSF51294">
    <property type="entry name" value="Hedgehog/intein (Hint) domain"/>
    <property type="match status" value="1"/>
</dbReference>
<name>A0A2U1SSI4_METSR</name>
<gene>
    <name evidence="2" type="ORF">C5689_07525</name>
</gene>
<reference evidence="2 3" key="1">
    <citation type="journal article" date="2018" name="Appl. Microbiol. Biotechnol.">
        <title>Co-cultivation of the strictly anaerobic methanogen Methanosarcina barkeri with aerobic methanotrophs in an oxygen-limited membrane bioreactor.</title>
        <authorList>
            <person name="In 't Zandt M.H."/>
            <person name="van den Bosch T.J.M."/>
            <person name="Rijkers R."/>
            <person name="van Kessel M.A.H.J."/>
            <person name="Jetten M.S.M."/>
            <person name="Welte C.U."/>
        </authorList>
    </citation>
    <scope>NUCLEOTIDE SEQUENCE [LARGE SCALE GENOMIC DNA]</scope>
    <source>
        <strain evidence="2 3">DSM 17706</strain>
    </source>
</reference>
<dbReference type="InterPro" id="IPR036844">
    <property type="entry name" value="Hint_dom_sf"/>
</dbReference>
<dbReference type="OrthoDB" id="7314239at2"/>
<accession>A0A2U1SSI4</accession>
<dbReference type="Proteomes" id="UP000245137">
    <property type="component" value="Unassembled WGS sequence"/>
</dbReference>
<dbReference type="Gene3D" id="2.170.16.10">
    <property type="entry name" value="Hedgehog/Intein (Hint) domain"/>
    <property type="match status" value="1"/>
</dbReference>
<dbReference type="InterPro" id="IPR028992">
    <property type="entry name" value="Hedgehog/Intein_dom"/>
</dbReference>
<protein>
    <recommendedName>
        <fullName evidence="1">Hedgehog/Intein (Hint) domain-containing protein</fullName>
    </recommendedName>
</protein>
<dbReference type="Pfam" id="PF13403">
    <property type="entry name" value="Hint_2"/>
    <property type="match status" value="1"/>
</dbReference>
<proteinExistence type="predicted"/>